<dbReference type="InterPro" id="IPR009097">
    <property type="entry name" value="Cyclic_Pdiesterase"/>
</dbReference>
<dbReference type="RefSeq" id="WP_148599753.1">
    <property type="nucleotide sequence ID" value="NZ_VSLD01000001.1"/>
</dbReference>
<evidence type="ECO:0000313" key="2">
    <source>
        <dbReference type="Proteomes" id="UP000323410"/>
    </source>
</evidence>
<reference evidence="1 2" key="1">
    <citation type="submission" date="2019-08" db="EMBL/GenBank/DDBJ databases">
        <title>Genone of Arthrobacter echini P9.</title>
        <authorList>
            <person name="Bowman J.P."/>
        </authorList>
    </citation>
    <scope>NUCLEOTIDE SEQUENCE [LARGE SCALE GENOMIC DNA]</scope>
    <source>
        <strain evidence="1 2">P9</strain>
    </source>
</reference>
<keyword evidence="2" id="KW-1185">Reference proteome</keyword>
<proteinExistence type="predicted"/>
<sequence length="178" mass="19223">MADSVELLLDTSADLFIREDWAALEHEGLPNLSRHGSASNAPHVTLAAASRIDDRYDADLAAAATAAPPGLVTAGFIVFPTRRKFVLARQVVVDQNLTNLHHRIWCALNGLSDAVPTTRAGVWTPHLTLSHSLTAEQLADALGVLRERTPERLGTGPVRRWNALEKQLVLLGGADEQA</sequence>
<dbReference type="SUPFAM" id="SSF55144">
    <property type="entry name" value="LigT-like"/>
    <property type="match status" value="1"/>
</dbReference>
<gene>
    <name evidence="1" type="ORF">FQ377_03135</name>
</gene>
<comment type="caution">
    <text evidence="1">The sequence shown here is derived from an EMBL/GenBank/DDBJ whole genome shotgun (WGS) entry which is preliminary data.</text>
</comment>
<name>A0A5D0XV36_9MICC</name>
<evidence type="ECO:0000313" key="1">
    <source>
        <dbReference type="EMBL" id="TYD00451.1"/>
    </source>
</evidence>
<dbReference type="Proteomes" id="UP000323410">
    <property type="component" value="Unassembled WGS sequence"/>
</dbReference>
<dbReference type="GO" id="GO:0016874">
    <property type="term" value="F:ligase activity"/>
    <property type="evidence" value="ECO:0007669"/>
    <property type="project" value="UniProtKB-KW"/>
</dbReference>
<accession>A0A5D0XV36</accession>
<dbReference type="EMBL" id="VSLD01000001">
    <property type="protein sequence ID" value="TYD00451.1"/>
    <property type="molecule type" value="Genomic_DNA"/>
</dbReference>
<organism evidence="1 2">
    <name type="scientific">Arthrobacter echini</name>
    <dbReference type="NCBI Taxonomy" id="1529066"/>
    <lineage>
        <taxon>Bacteria</taxon>
        <taxon>Bacillati</taxon>
        <taxon>Actinomycetota</taxon>
        <taxon>Actinomycetes</taxon>
        <taxon>Micrococcales</taxon>
        <taxon>Micrococcaceae</taxon>
        <taxon>Arthrobacter</taxon>
    </lineage>
</organism>
<dbReference type="Gene3D" id="3.90.1140.10">
    <property type="entry name" value="Cyclic phosphodiesterase"/>
    <property type="match status" value="1"/>
</dbReference>
<dbReference type="OrthoDB" id="3397424at2"/>
<dbReference type="Pfam" id="PF13563">
    <property type="entry name" value="2_5_RNA_ligase2"/>
    <property type="match status" value="1"/>
</dbReference>
<dbReference type="AlphaFoldDB" id="A0A5D0XV36"/>
<protein>
    <submittedName>
        <fullName evidence="1">2'-5' RNA ligase family protein</fullName>
    </submittedName>
</protein>
<keyword evidence="1" id="KW-0436">Ligase</keyword>